<dbReference type="SMART" id="SM00440">
    <property type="entry name" value="ZnF_C2C2"/>
    <property type="match status" value="1"/>
</dbReference>
<dbReference type="Pfam" id="PF07500">
    <property type="entry name" value="TFIIS_M"/>
    <property type="match status" value="1"/>
</dbReference>
<keyword evidence="14" id="KW-1185">Reference proteome</keyword>
<feature type="domain" description="TFIIS N-terminal" evidence="11">
    <location>
        <begin position="5"/>
        <end position="79"/>
    </location>
</feature>
<proteinExistence type="inferred from homology"/>
<evidence type="ECO:0000256" key="1">
    <source>
        <dbReference type="ARBA" id="ARBA00004123"/>
    </source>
</evidence>
<evidence type="ECO:0000313" key="13">
    <source>
        <dbReference type="EMBL" id="KAH8984111.1"/>
    </source>
</evidence>
<evidence type="ECO:0000259" key="12">
    <source>
        <dbReference type="PROSITE" id="PS51321"/>
    </source>
</evidence>
<dbReference type="InterPro" id="IPR006289">
    <property type="entry name" value="TFSII"/>
</dbReference>
<dbReference type="FunFam" id="2.20.25.10:FF:000001">
    <property type="entry name" value="Probable Transcription elongation factor S-II"/>
    <property type="match status" value="1"/>
</dbReference>
<dbReference type="GO" id="GO:0005634">
    <property type="term" value="C:nucleus"/>
    <property type="evidence" value="ECO:0007669"/>
    <property type="project" value="UniProtKB-SubCell"/>
</dbReference>
<feature type="compositionally biased region" description="Low complexity" evidence="9">
    <location>
        <begin position="101"/>
        <end position="114"/>
    </location>
</feature>
<dbReference type="PROSITE" id="PS00466">
    <property type="entry name" value="ZF_TFIIS_1"/>
    <property type="match status" value="1"/>
</dbReference>
<keyword evidence="2 8" id="KW-0479">Metal-binding</keyword>
<keyword evidence="8" id="KW-0238">DNA-binding</keyword>
<dbReference type="InterPro" id="IPR035441">
    <property type="entry name" value="TFIIS/LEDGF_dom_sf"/>
</dbReference>
<evidence type="ECO:0000256" key="3">
    <source>
        <dbReference type="ARBA" id="ARBA00022771"/>
    </source>
</evidence>
<keyword evidence="13" id="KW-0251">Elongation factor</keyword>
<dbReference type="Proteomes" id="UP001201163">
    <property type="component" value="Unassembled WGS sequence"/>
</dbReference>
<dbReference type="SUPFAM" id="SSF57783">
    <property type="entry name" value="Zinc beta-ribbon"/>
    <property type="match status" value="1"/>
</dbReference>
<evidence type="ECO:0000256" key="7">
    <source>
        <dbReference type="PROSITE-ProRule" id="PRU00649"/>
    </source>
</evidence>
<keyword evidence="8" id="KW-0804">Transcription</keyword>
<comment type="caution">
    <text evidence="13">The sequence shown here is derived from an EMBL/GenBank/DDBJ whole genome shotgun (WGS) entry which is preliminary data.</text>
</comment>
<dbReference type="NCBIfam" id="TIGR01385">
    <property type="entry name" value="TFSII"/>
    <property type="match status" value="1"/>
</dbReference>
<dbReference type="InterPro" id="IPR035100">
    <property type="entry name" value="TF_IIS-typ"/>
</dbReference>
<keyword evidence="13" id="KW-0648">Protein biosynthesis</keyword>
<comment type="function">
    <text evidence="8">Necessary for efficient RNA polymerase II transcription elongation past template-encoded arresting sites.</text>
</comment>
<dbReference type="PROSITE" id="PS51321">
    <property type="entry name" value="TFIIS_CENTRAL"/>
    <property type="match status" value="1"/>
</dbReference>
<dbReference type="PANTHER" id="PTHR11477:SF0">
    <property type="entry name" value="IP08861P-RELATED"/>
    <property type="match status" value="1"/>
</dbReference>
<keyword evidence="4 8" id="KW-0862">Zinc</keyword>
<evidence type="ECO:0000256" key="9">
    <source>
        <dbReference type="SAM" id="MobiDB-lite"/>
    </source>
</evidence>
<feature type="domain" description="TFIIS central" evidence="12">
    <location>
        <begin position="135"/>
        <end position="249"/>
    </location>
</feature>
<dbReference type="FunFam" id="1.10.472.30:FF:000003">
    <property type="entry name" value="Transcription elongation factor S-II"/>
    <property type="match status" value="1"/>
</dbReference>
<evidence type="ECO:0000259" key="11">
    <source>
        <dbReference type="PROSITE" id="PS51319"/>
    </source>
</evidence>
<dbReference type="Gene3D" id="2.20.25.10">
    <property type="match status" value="1"/>
</dbReference>
<dbReference type="AlphaFoldDB" id="A0AAD4L853"/>
<dbReference type="GO" id="GO:0003746">
    <property type="term" value="F:translation elongation factor activity"/>
    <property type="evidence" value="ECO:0007669"/>
    <property type="project" value="UniProtKB-KW"/>
</dbReference>
<reference evidence="13" key="1">
    <citation type="submission" date="2022-01" db="EMBL/GenBank/DDBJ databases">
        <title>Comparative genomics reveals a dynamic genome evolution in the ectomycorrhizal milk-cap (Lactarius) mushrooms.</title>
        <authorList>
            <consortium name="DOE Joint Genome Institute"/>
            <person name="Lebreton A."/>
            <person name="Tang N."/>
            <person name="Kuo A."/>
            <person name="LaButti K."/>
            <person name="Drula E."/>
            <person name="Barry K."/>
            <person name="Clum A."/>
            <person name="Lipzen A."/>
            <person name="Mousain D."/>
            <person name="Ng V."/>
            <person name="Wang R."/>
            <person name="Wang X."/>
            <person name="Dai Y."/>
            <person name="Henrissat B."/>
            <person name="Grigoriev I.V."/>
            <person name="Guerin-Laguette A."/>
            <person name="Yu F."/>
            <person name="Martin F.M."/>
        </authorList>
    </citation>
    <scope>NUCLEOTIDE SEQUENCE</scope>
    <source>
        <strain evidence="13">QP</strain>
    </source>
</reference>
<feature type="domain" description="TFIIS-type" evidence="10">
    <location>
        <begin position="252"/>
        <end position="292"/>
    </location>
</feature>
<dbReference type="SUPFAM" id="SSF46942">
    <property type="entry name" value="Elongation factor TFIIS domain 2"/>
    <property type="match status" value="1"/>
</dbReference>
<evidence type="ECO:0000256" key="8">
    <source>
        <dbReference type="RuleBase" id="RU368078"/>
    </source>
</evidence>
<dbReference type="InterPro" id="IPR003617">
    <property type="entry name" value="TFIIS/CRSP70_N_sub"/>
</dbReference>
<dbReference type="GO" id="GO:0006368">
    <property type="term" value="P:transcription elongation by RNA polymerase II"/>
    <property type="evidence" value="ECO:0007669"/>
    <property type="project" value="InterPro"/>
</dbReference>
<dbReference type="InterPro" id="IPR036575">
    <property type="entry name" value="TFIIS_cen_dom_sf"/>
</dbReference>
<dbReference type="CDD" id="cd13749">
    <property type="entry name" value="Zn-ribbon_TFIIS"/>
    <property type="match status" value="1"/>
</dbReference>
<evidence type="ECO:0000256" key="2">
    <source>
        <dbReference type="ARBA" id="ARBA00022723"/>
    </source>
</evidence>
<dbReference type="SUPFAM" id="SSF47676">
    <property type="entry name" value="Conserved domain common to transcription factors TFIIS, elongin A, CRSP70"/>
    <property type="match status" value="1"/>
</dbReference>
<dbReference type="GO" id="GO:0001139">
    <property type="term" value="F:RNA polymerase II complex recruiting activity"/>
    <property type="evidence" value="ECO:0007669"/>
    <property type="project" value="TreeGrafter"/>
</dbReference>
<dbReference type="PROSITE" id="PS51319">
    <property type="entry name" value="TFIIS_N"/>
    <property type="match status" value="1"/>
</dbReference>
<dbReference type="CDD" id="cd00183">
    <property type="entry name" value="TFIIS_I"/>
    <property type="match status" value="1"/>
</dbReference>
<protein>
    <recommendedName>
        <fullName evidence="8">Transcription elongation factor</fullName>
    </recommendedName>
</protein>
<evidence type="ECO:0000313" key="14">
    <source>
        <dbReference type="Proteomes" id="UP001201163"/>
    </source>
</evidence>
<keyword evidence="3 6" id="KW-0863">Zinc-finger</keyword>
<keyword evidence="8" id="KW-0805">Transcription regulation</keyword>
<dbReference type="SMART" id="SM00509">
    <property type="entry name" value="TFS2N"/>
    <property type="match status" value="1"/>
</dbReference>
<organism evidence="13 14">
    <name type="scientific">Lactarius akahatsu</name>
    <dbReference type="NCBI Taxonomy" id="416441"/>
    <lineage>
        <taxon>Eukaryota</taxon>
        <taxon>Fungi</taxon>
        <taxon>Dikarya</taxon>
        <taxon>Basidiomycota</taxon>
        <taxon>Agaricomycotina</taxon>
        <taxon>Agaricomycetes</taxon>
        <taxon>Russulales</taxon>
        <taxon>Russulaceae</taxon>
        <taxon>Lactarius</taxon>
    </lineage>
</organism>
<dbReference type="Pfam" id="PF08711">
    <property type="entry name" value="Med26"/>
    <property type="match status" value="1"/>
</dbReference>
<dbReference type="GO" id="GO:0000977">
    <property type="term" value="F:RNA polymerase II transcription regulatory region sequence-specific DNA binding"/>
    <property type="evidence" value="ECO:0007669"/>
    <property type="project" value="TreeGrafter"/>
</dbReference>
<sequence length="294" mass="32122">MSDIAELKRLVKSLQQASTDQEVVDVLQVLKKEAKITEAVLRESKAGLAVGKLRSHASKDVSELAKEIVRTWKTAVDKEKQAAGTHSKGVAKTAAPPPRKASTASVPPSTPTTSNNGARSAKGDGVSTSITGDKTRDKCIEMLYDALALESGFPSDLILQRARTVEETVCKDCKGTTATYKSKIRMLFVNLKDKNNPGLRRSVTAGDIPAQTFAKMTSQEMASEERKAADAKIEEDNLFLSLGAGEKQAETDAFQCGRCKQRKCRYRQAQTRSADEPMTTFVTCTNCNHRWKFS</sequence>
<evidence type="ECO:0000256" key="5">
    <source>
        <dbReference type="ARBA" id="ARBA00023242"/>
    </source>
</evidence>
<dbReference type="InterPro" id="IPR017923">
    <property type="entry name" value="TFIIS_N"/>
</dbReference>
<dbReference type="Gene3D" id="1.10.472.30">
    <property type="entry name" value="Transcription elongation factor S-II, central domain"/>
    <property type="match status" value="1"/>
</dbReference>
<dbReference type="GO" id="GO:0031564">
    <property type="term" value="P:transcription antitermination"/>
    <property type="evidence" value="ECO:0007669"/>
    <property type="project" value="TreeGrafter"/>
</dbReference>
<accession>A0AAD4L853</accession>
<dbReference type="Gene3D" id="1.20.930.10">
    <property type="entry name" value="Conserved domain common to transcription factors TFIIS, elongin A, CRSP70"/>
    <property type="match status" value="1"/>
</dbReference>
<comment type="similarity">
    <text evidence="8">Belongs to the TFS-II family.</text>
</comment>
<dbReference type="SMART" id="SM00510">
    <property type="entry name" value="TFS2M"/>
    <property type="match status" value="1"/>
</dbReference>
<feature type="region of interest" description="Disordered" evidence="9">
    <location>
        <begin position="77"/>
        <end position="131"/>
    </location>
</feature>
<dbReference type="PANTHER" id="PTHR11477">
    <property type="entry name" value="TRANSCRIPTION FACTOR S-II ZINC FINGER DOMAIN-CONTAINING PROTEIN"/>
    <property type="match status" value="1"/>
</dbReference>
<dbReference type="Pfam" id="PF01096">
    <property type="entry name" value="Zn_ribbon_TFIIS"/>
    <property type="match status" value="1"/>
</dbReference>
<gene>
    <name evidence="13" type="ORF">EDB92DRAFT_1951013</name>
</gene>
<name>A0AAD4L853_9AGAM</name>
<evidence type="ECO:0000256" key="6">
    <source>
        <dbReference type="PROSITE-ProRule" id="PRU00472"/>
    </source>
</evidence>
<dbReference type="GO" id="GO:0006362">
    <property type="term" value="P:transcription elongation by RNA polymerase I"/>
    <property type="evidence" value="ECO:0007669"/>
    <property type="project" value="TreeGrafter"/>
</dbReference>
<evidence type="ECO:0000256" key="4">
    <source>
        <dbReference type="ARBA" id="ARBA00022833"/>
    </source>
</evidence>
<keyword evidence="5 7" id="KW-0539">Nucleus</keyword>
<dbReference type="PIRSF" id="PIRSF006704">
    <property type="entry name" value="TF_IIS"/>
    <property type="match status" value="1"/>
</dbReference>
<dbReference type="InterPro" id="IPR003618">
    <property type="entry name" value="TFIIS_cen_dom"/>
</dbReference>
<evidence type="ECO:0000259" key="10">
    <source>
        <dbReference type="PROSITE" id="PS51133"/>
    </source>
</evidence>
<comment type="subcellular location">
    <subcellularLocation>
        <location evidence="1 7 8">Nucleus</location>
    </subcellularLocation>
</comment>
<dbReference type="GO" id="GO:0031440">
    <property type="term" value="P:regulation of mRNA 3'-end processing"/>
    <property type="evidence" value="ECO:0007669"/>
    <property type="project" value="TreeGrafter"/>
</dbReference>
<dbReference type="EMBL" id="JAKELL010000079">
    <property type="protein sequence ID" value="KAH8984111.1"/>
    <property type="molecule type" value="Genomic_DNA"/>
</dbReference>
<dbReference type="InterPro" id="IPR001222">
    <property type="entry name" value="Znf_TFIIS"/>
</dbReference>
<dbReference type="PROSITE" id="PS51133">
    <property type="entry name" value="ZF_TFIIS_2"/>
    <property type="match status" value="1"/>
</dbReference>
<dbReference type="GO" id="GO:0008270">
    <property type="term" value="F:zinc ion binding"/>
    <property type="evidence" value="ECO:0007669"/>
    <property type="project" value="UniProtKB-UniRule"/>
</dbReference>